<evidence type="ECO:0000313" key="1">
    <source>
        <dbReference type="EMBL" id="GES84434.1"/>
    </source>
</evidence>
<accession>A0A8H3LFE6</accession>
<sequence length="98" mass="10502">MGSIYGKNSSRPVFESTLLFSCKAVSEVPISEEAPESSSPPCFSPCKASIGPFFTSSALARDISVQDELGVFNLQPPILIIKIYIFAPQPSIITSNFG</sequence>
<dbReference type="AlphaFoldDB" id="A0A8H3LFE6"/>
<comment type="caution">
    <text evidence="1">The sequence shown here is derived from an EMBL/GenBank/DDBJ whole genome shotgun (WGS) entry which is preliminary data.</text>
</comment>
<gene>
    <name evidence="1" type="ORF">RCL2_001155300</name>
</gene>
<dbReference type="Proteomes" id="UP000615446">
    <property type="component" value="Unassembled WGS sequence"/>
</dbReference>
<organism evidence="1 2">
    <name type="scientific">Rhizophagus clarus</name>
    <dbReference type="NCBI Taxonomy" id="94130"/>
    <lineage>
        <taxon>Eukaryota</taxon>
        <taxon>Fungi</taxon>
        <taxon>Fungi incertae sedis</taxon>
        <taxon>Mucoromycota</taxon>
        <taxon>Glomeromycotina</taxon>
        <taxon>Glomeromycetes</taxon>
        <taxon>Glomerales</taxon>
        <taxon>Glomeraceae</taxon>
        <taxon>Rhizophagus</taxon>
    </lineage>
</organism>
<name>A0A8H3LFE6_9GLOM</name>
<protein>
    <submittedName>
        <fullName evidence="1">Uncharacterized protein</fullName>
    </submittedName>
</protein>
<reference evidence="1" key="1">
    <citation type="submission" date="2019-10" db="EMBL/GenBank/DDBJ databases">
        <title>Conservation and host-specific expression of non-tandemly repeated heterogenous ribosome RNA gene in arbuscular mycorrhizal fungi.</title>
        <authorList>
            <person name="Maeda T."/>
            <person name="Kobayashi Y."/>
            <person name="Nakagawa T."/>
            <person name="Ezawa T."/>
            <person name="Yamaguchi K."/>
            <person name="Bino T."/>
            <person name="Nishimoto Y."/>
            <person name="Shigenobu S."/>
            <person name="Kawaguchi M."/>
        </authorList>
    </citation>
    <scope>NUCLEOTIDE SEQUENCE</scope>
    <source>
        <strain evidence="1">HR1</strain>
    </source>
</reference>
<evidence type="ECO:0000313" key="2">
    <source>
        <dbReference type="Proteomes" id="UP000615446"/>
    </source>
</evidence>
<dbReference type="EMBL" id="BLAL01000080">
    <property type="protein sequence ID" value="GES84434.1"/>
    <property type="molecule type" value="Genomic_DNA"/>
</dbReference>
<proteinExistence type="predicted"/>